<reference evidence="7 8" key="1">
    <citation type="submission" date="2017-06" db="EMBL/GenBank/DDBJ databases">
        <title>Sequencing and comparative analysis of myxobacterial genomes.</title>
        <authorList>
            <person name="Rupp O."/>
            <person name="Goesmann A."/>
            <person name="Sogaard-Andersen L."/>
        </authorList>
    </citation>
    <scope>NUCLEOTIDE SEQUENCE [LARGE SCALE GENOMIC DNA]</scope>
    <source>
        <strain evidence="7 8">DSM 14697</strain>
    </source>
</reference>
<dbReference type="FunFam" id="3.30.420.10:FF:000045">
    <property type="entry name" value="3'-5' exonuclease DinG"/>
    <property type="match status" value="1"/>
</dbReference>
<name>A0A250JQQ0_9BACT</name>
<dbReference type="Pfam" id="PF00929">
    <property type="entry name" value="RNase_T"/>
    <property type="match status" value="1"/>
</dbReference>
<dbReference type="CDD" id="cd06127">
    <property type="entry name" value="DEDDh"/>
    <property type="match status" value="1"/>
</dbReference>
<accession>A0A250JQQ0</accession>
<dbReference type="RefSeq" id="WP_095957624.1">
    <property type="nucleotide sequence ID" value="NZ_CP022203.1"/>
</dbReference>
<keyword evidence="8" id="KW-1185">Reference proteome</keyword>
<protein>
    <submittedName>
        <fullName evidence="7">DNA polymerase III subunit epsilon</fullName>
    </submittedName>
</protein>
<feature type="domain" description="Exonuclease" evidence="6">
    <location>
        <begin position="30"/>
        <end position="204"/>
    </location>
</feature>
<comment type="subunit">
    <text evidence="5">DNA polymerase III contains a core (composed of alpha, epsilon and theta chains) that associates with a tau subunit. This core dimerizes to form the POLIII' complex. PolIII' associates with the gamma complex (composed of gamma, delta, delta', psi and chi chains) and with the beta chain to form the complete DNA polymerase III complex.</text>
</comment>
<dbReference type="InterPro" id="IPR013520">
    <property type="entry name" value="Ribonucl_H"/>
</dbReference>
<dbReference type="GO" id="GO:0008408">
    <property type="term" value="F:3'-5' exonuclease activity"/>
    <property type="evidence" value="ECO:0007669"/>
    <property type="project" value="TreeGrafter"/>
</dbReference>
<comment type="function">
    <text evidence="4">DNA polymerase III is a complex, multichain enzyme responsible for most of the replicative synthesis in bacteria. The epsilon subunit contain the editing function and is a proofreading 3'-5' exonuclease.</text>
</comment>
<dbReference type="AlphaFoldDB" id="A0A250JQQ0"/>
<dbReference type="EMBL" id="CP022203">
    <property type="protein sequence ID" value="ATB45988.1"/>
    <property type="molecule type" value="Genomic_DNA"/>
</dbReference>
<evidence type="ECO:0000313" key="8">
    <source>
        <dbReference type="Proteomes" id="UP000217343"/>
    </source>
</evidence>
<dbReference type="PANTHER" id="PTHR30231:SF4">
    <property type="entry name" value="PROTEIN NEN2"/>
    <property type="match status" value="1"/>
</dbReference>
<dbReference type="GO" id="GO:0003676">
    <property type="term" value="F:nucleic acid binding"/>
    <property type="evidence" value="ECO:0007669"/>
    <property type="project" value="InterPro"/>
</dbReference>
<keyword evidence="3" id="KW-0269">Exonuclease</keyword>
<dbReference type="Gene3D" id="3.30.420.10">
    <property type="entry name" value="Ribonuclease H-like superfamily/Ribonuclease H"/>
    <property type="match status" value="1"/>
</dbReference>
<gene>
    <name evidence="7" type="ORF">MYMAC_001577</name>
</gene>
<dbReference type="InterPro" id="IPR012337">
    <property type="entry name" value="RNaseH-like_sf"/>
</dbReference>
<dbReference type="InterPro" id="IPR036397">
    <property type="entry name" value="RNaseH_sf"/>
</dbReference>
<evidence type="ECO:0000256" key="2">
    <source>
        <dbReference type="ARBA" id="ARBA00022801"/>
    </source>
</evidence>
<dbReference type="PANTHER" id="PTHR30231">
    <property type="entry name" value="DNA POLYMERASE III SUBUNIT EPSILON"/>
    <property type="match status" value="1"/>
</dbReference>
<organism evidence="7 8">
    <name type="scientific">Corallococcus macrosporus DSM 14697</name>
    <dbReference type="NCBI Taxonomy" id="1189310"/>
    <lineage>
        <taxon>Bacteria</taxon>
        <taxon>Pseudomonadati</taxon>
        <taxon>Myxococcota</taxon>
        <taxon>Myxococcia</taxon>
        <taxon>Myxococcales</taxon>
        <taxon>Cystobacterineae</taxon>
        <taxon>Myxococcaceae</taxon>
        <taxon>Corallococcus</taxon>
    </lineage>
</organism>
<evidence type="ECO:0000313" key="7">
    <source>
        <dbReference type="EMBL" id="ATB45988.1"/>
    </source>
</evidence>
<dbReference type="OrthoDB" id="9803913at2"/>
<dbReference type="Proteomes" id="UP000217343">
    <property type="component" value="Chromosome"/>
</dbReference>
<dbReference type="KEGG" id="mmas:MYMAC_001577"/>
<proteinExistence type="predicted"/>
<keyword evidence="1" id="KW-0540">Nuclease</keyword>
<dbReference type="GO" id="GO:0006259">
    <property type="term" value="P:DNA metabolic process"/>
    <property type="evidence" value="ECO:0007669"/>
    <property type="project" value="UniProtKB-ARBA"/>
</dbReference>
<dbReference type="SUPFAM" id="SSF53098">
    <property type="entry name" value="Ribonuclease H-like"/>
    <property type="match status" value="1"/>
</dbReference>
<evidence type="ECO:0000256" key="5">
    <source>
        <dbReference type="ARBA" id="ARBA00026073"/>
    </source>
</evidence>
<sequence length="219" mass="23783">MLSAHPASDTTPVSPLPPVLFPSIPPHLRTLAFIDLETTGLDASRHEVLEVAILRVDARSLKVLAEYEARVKPTRLADAHPEALAVCGYSDEEWRDALPLQEVLATVTPLLAGTLVAGHNTSFDWGFLTEGYRRTGLALPSVDYHRLDTASLAWPLLATGEVESLSLNALAKRFGLHRPTPHRAMADARCALEVARCLAVRMARGGHMERLLEESGGVS</sequence>
<keyword evidence="2" id="KW-0378">Hydrolase</keyword>
<dbReference type="SMART" id="SM00479">
    <property type="entry name" value="EXOIII"/>
    <property type="match status" value="1"/>
</dbReference>
<evidence type="ECO:0000256" key="4">
    <source>
        <dbReference type="ARBA" id="ARBA00025483"/>
    </source>
</evidence>
<evidence type="ECO:0000256" key="1">
    <source>
        <dbReference type="ARBA" id="ARBA00022722"/>
    </source>
</evidence>
<evidence type="ECO:0000256" key="3">
    <source>
        <dbReference type="ARBA" id="ARBA00022839"/>
    </source>
</evidence>
<evidence type="ECO:0000259" key="6">
    <source>
        <dbReference type="SMART" id="SM00479"/>
    </source>
</evidence>